<evidence type="ECO:0000313" key="2">
    <source>
        <dbReference type="Proteomes" id="UP001059773"/>
    </source>
</evidence>
<evidence type="ECO:0000313" key="1">
    <source>
        <dbReference type="EMBL" id="UUI03876.1"/>
    </source>
</evidence>
<dbReference type="EMBL" id="CP101914">
    <property type="protein sequence ID" value="UUI03876.1"/>
    <property type="molecule type" value="Genomic_DNA"/>
</dbReference>
<accession>A0ABY5JUB2</accession>
<protein>
    <submittedName>
        <fullName evidence="1">DUF5946 family protein</fullName>
    </submittedName>
</protein>
<dbReference type="Pfam" id="PF19371">
    <property type="entry name" value="DUF5946"/>
    <property type="match status" value="1"/>
</dbReference>
<name>A0ABY5JUB2_9BACI</name>
<keyword evidence="2" id="KW-1185">Reference proteome</keyword>
<dbReference type="RefSeq" id="WP_256708889.1">
    <property type="nucleotide sequence ID" value="NZ_CP101914.1"/>
</dbReference>
<gene>
    <name evidence="1" type="ORF">NP439_04060</name>
</gene>
<organism evidence="1 2">
    <name type="scientific">Oceanobacillus jeddahense</name>
    <dbReference type="NCBI Taxonomy" id="1462527"/>
    <lineage>
        <taxon>Bacteria</taxon>
        <taxon>Bacillati</taxon>
        <taxon>Bacillota</taxon>
        <taxon>Bacilli</taxon>
        <taxon>Bacillales</taxon>
        <taxon>Bacillaceae</taxon>
        <taxon>Oceanobacillus</taxon>
    </lineage>
</organism>
<proteinExistence type="predicted"/>
<dbReference type="InterPro" id="IPR045990">
    <property type="entry name" value="DUF5946"/>
</dbReference>
<sequence>MVDNNTVMEDGKCIECGANQTEGHSCYEMFQFPLIWEHNDPELYALHFWLVSCYMIQHPSNYTKDGYHLLINLFTKAYDGKWDTEYILLKNRELASQIKKITNPVPNKERERISEKWSMTIEDVFKSGETNAINSINKWTEHIRMDLKEKQGC</sequence>
<dbReference type="Proteomes" id="UP001059773">
    <property type="component" value="Chromosome"/>
</dbReference>
<reference evidence="1" key="1">
    <citation type="submission" date="2022-07" db="EMBL/GenBank/DDBJ databases">
        <title>FELIX.</title>
        <authorList>
            <person name="Wan K.H."/>
            <person name="Park S."/>
            <person name="Lawrence Q."/>
            <person name="Eichenberger J.P."/>
            <person name="Booth B.W."/>
            <person name="Piaggio A.J."/>
            <person name="Chandler J.C."/>
            <person name="Franklin A.B."/>
            <person name="Celniker S.E."/>
        </authorList>
    </citation>
    <scope>NUCLEOTIDE SEQUENCE</scope>
    <source>
        <strain evidence="1">QA-1986 374</strain>
    </source>
</reference>